<dbReference type="EMBL" id="CP066802">
    <property type="protein sequence ID" value="QQM67406.1"/>
    <property type="molecule type" value="Genomic_DNA"/>
</dbReference>
<evidence type="ECO:0000313" key="2">
    <source>
        <dbReference type="Proteomes" id="UP000595895"/>
    </source>
</evidence>
<protein>
    <submittedName>
        <fullName evidence="1">Transcriptional regulator</fullName>
    </submittedName>
</protein>
<dbReference type="AlphaFoldDB" id="A0A7T7M9I3"/>
<evidence type="ECO:0000313" key="1">
    <source>
        <dbReference type="EMBL" id="QQM67406.1"/>
    </source>
</evidence>
<reference evidence="1 2" key="1">
    <citation type="submission" date="2020-12" db="EMBL/GenBank/DDBJ databases">
        <authorList>
            <person name="Zhou J."/>
        </authorList>
    </citation>
    <scope>NUCLEOTIDE SEQUENCE [LARGE SCALE GENOMIC DNA]</scope>
    <source>
        <strain evidence="1 2">CCUG 61299</strain>
    </source>
</reference>
<keyword evidence="2" id="KW-1185">Reference proteome</keyword>
<name>A0A7T7M9I3_9ACTO</name>
<accession>A0A7T7M9I3</accession>
<dbReference type="RefSeq" id="WP_200275965.1">
    <property type="nucleotide sequence ID" value="NZ_CP066802.1"/>
</dbReference>
<dbReference type="Proteomes" id="UP000595895">
    <property type="component" value="Chromosome"/>
</dbReference>
<dbReference type="KEGG" id="awe:JG540_00365"/>
<gene>
    <name evidence="1" type="ORF">JG540_00365</name>
</gene>
<proteinExistence type="predicted"/>
<organism evidence="1 2">
    <name type="scientific">Actinomyces weissii</name>
    <dbReference type="NCBI Taxonomy" id="675090"/>
    <lineage>
        <taxon>Bacteria</taxon>
        <taxon>Bacillati</taxon>
        <taxon>Actinomycetota</taxon>
        <taxon>Actinomycetes</taxon>
        <taxon>Actinomycetales</taxon>
        <taxon>Actinomycetaceae</taxon>
        <taxon>Actinomyces</taxon>
    </lineage>
</organism>
<sequence>MTSSETLSETLAKAVTAVPGVRGLEPGILSAVRVLHSQVLGERPGASRFGVRVDDAAQEVHVDLGVEGSREVRQTVSQVQREVEQLLASSSTQGYQVRVHVKSVS</sequence>